<dbReference type="EMBL" id="CADCUE010000289">
    <property type="protein sequence ID" value="CAA9361657.1"/>
    <property type="molecule type" value="Genomic_DNA"/>
</dbReference>
<proteinExistence type="inferred from homology"/>
<dbReference type="PANTHER" id="PTHR33744:SF7">
    <property type="entry name" value="PUCR FAMILY TRANSCRIPTIONAL REGULATOR"/>
    <property type="match status" value="1"/>
</dbReference>
<evidence type="ECO:0000259" key="3">
    <source>
        <dbReference type="Pfam" id="PF17853"/>
    </source>
</evidence>
<comment type="similarity">
    <text evidence="1">Belongs to the CdaR family.</text>
</comment>
<dbReference type="InterPro" id="IPR042070">
    <property type="entry name" value="PucR_C-HTH_sf"/>
</dbReference>
<gene>
    <name evidence="4" type="ORF">AVDCRST_MAG16-3100</name>
</gene>
<dbReference type="InterPro" id="IPR025736">
    <property type="entry name" value="PucR_C-HTH_dom"/>
</dbReference>
<dbReference type="Pfam" id="PF17853">
    <property type="entry name" value="GGDEF_2"/>
    <property type="match status" value="1"/>
</dbReference>
<dbReference type="Gene3D" id="1.10.10.2840">
    <property type="entry name" value="PucR C-terminal helix-turn-helix domain"/>
    <property type="match status" value="1"/>
</dbReference>
<sequence>MAQATWQRVRRASSPLSTSAVRAMEELPWFAALPAEERSYVGLVLHTGLDAFAQWLREPAQPPPVGPELFAAAPKELTRVVTLKQTVQLIRVAVEVVERAVPRLAAPGDEPALREAVLRYSREIAFAAADVYAAAAEARGAWDARVEAGVVDALVRGHAGELTLSRASALGWNRVDWVVALAAPAPEQVDAGALRAAARYRGLSLLTGEAAPALVLVLGGTGDTAQAVAHLVAALPPGPVVVGPVVAELAMAAPSVQEALAGLAAVAAWPEAPRPVEARELLAERAVLGELAARRRLLEEVYRPLAAAGGDLLATAAAYLEGGGSVEGTGRALFLHPNTVRYRLKKLSDVIGYDLTSPREALVVRLALLLGRTSTT</sequence>
<protein>
    <submittedName>
        <fullName evidence="4">Regulator of polyketide synthase expression</fullName>
    </submittedName>
</protein>
<dbReference type="PANTHER" id="PTHR33744">
    <property type="entry name" value="CARBOHYDRATE DIACID REGULATOR"/>
    <property type="match status" value="1"/>
</dbReference>
<evidence type="ECO:0000259" key="2">
    <source>
        <dbReference type="Pfam" id="PF13556"/>
    </source>
</evidence>
<accession>A0A6J4MQF0</accession>
<organism evidence="4">
    <name type="scientific">uncultured Frankineae bacterium</name>
    <dbReference type="NCBI Taxonomy" id="437475"/>
    <lineage>
        <taxon>Bacteria</taxon>
        <taxon>Bacillati</taxon>
        <taxon>Actinomycetota</taxon>
        <taxon>Actinomycetes</taxon>
        <taxon>Frankiales</taxon>
        <taxon>environmental samples</taxon>
    </lineage>
</organism>
<evidence type="ECO:0000256" key="1">
    <source>
        <dbReference type="ARBA" id="ARBA00006754"/>
    </source>
</evidence>
<reference evidence="4" key="1">
    <citation type="submission" date="2020-02" db="EMBL/GenBank/DDBJ databases">
        <authorList>
            <person name="Meier V. D."/>
        </authorList>
    </citation>
    <scope>NUCLEOTIDE SEQUENCE</scope>
    <source>
        <strain evidence="4">AVDCRST_MAG16</strain>
    </source>
</reference>
<dbReference type="AlphaFoldDB" id="A0A6J4MQF0"/>
<dbReference type="Pfam" id="PF13556">
    <property type="entry name" value="HTH_30"/>
    <property type="match status" value="1"/>
</dbReference>
<feature type="domain" description="CdaR GGDEF-like" evidence="3">
    <location>
        <begin position="157"/>
        <end position="264"/>
    </location>
</feature>
<dbReference type="InterPro" id="IPR051448">
    <property type="entry name" value="CdaR-like_regulators"/>
</dbReference>
<evidence type="ECO:0000313" key="4">
    <source>
        <dbReference type="EMBL" id="CAA9361657.1"/>
    </source>
</evidence>
<feature type="domain" description="PucR C-terminal helix-turn-helix" evidence="2">
    <location>
        <begin position="312"/>
        <end position="369"/>
    </location>
</feature>
<name>A0A6J4MQF0_9ACTN</name>
<dbReference type="InterPro" id="IPR041522">
    <property type="entry name" value="CdaR_GGDEF"/>
</dbReference>